<evidence type="ECO:0000256" key="2">
    <source>
        <dbReference type="ARBA" id="ARBA00023136"/>
    </source>
</evidence>
<evidence type="ECO:0000313" key="7">
    <source>
        <dbReference type="Proteomes" id="UP001596091"/>
    </source>
</evidence>
<accession>A0ABW1EF00</accession>
<keyword evidence="7" id="KW-1185">Reference proteome</keyword>
<gene>
    <name evidence="6" type="ORF">ACFPT7_11445</name>
</gene>
<proteinExistence type="predicted"/>
<feature type="domain" description="TonB-dependent transporter Oar-like beta-barrel" evidence="5">
    <location>
        <begin position="153"/>
        <end position="959"/>
    </location>
</feature>
<dbReference type="Proteomes" id="UP001596091">
    <property type="component" value="Unassembled WGS sequence"/>
</dbReference>
<comment type="caution">
    <text evidence="6">The sequence shown here is derived from an EMBL/GenBank/DDBJ whole genome shotgun (WGS) entry which is preliminary data.</text>
</comment>
<feature type="compositionally biased region" description="Basic and acidic residues" evidence="4">
    <location>
        <begin position="87"/>
        <end position="106"/>
    </location>
</feature>
<evidence type="ECO:0000259" key="5">
    <source>
        <dbReference type="Pfam" id="PF25183"/>
    </source>
</evidence>
<organism evidence="6 7">
    <name type="scientific">Acidicapsa dinghuensis</name>
    <dbReference type="NCBI Taxonomy" id="2218256"/>
    <lineage>
        <taxon>Bacteria</taxon>
        <taxon>Pseudomonadati</taxon>
        <taxon>Acidobacteriota</taxon>
        <taxon>Terriglobia</taxon>
        <taxon>Terriglobales</taxon>
        <taxon>Acidobacteriaceae</taxon>
        <taxon>Acidicapsa</taxon>
    </lineage>
</organism>
<dbReference type="SUPFAM" id="SSF56935">
    <property type="entry name" value="Porins"/>
    <property type="match status" value="1"/>
</dbReference>
<evidence type="ECO:0000256" key="4">
    <source>
        <dbReference type="SAM" id="MobiDB-lite"/>
    </source>
</evidence>
<comment type="subcellular location">
    <subcellularLocation>
        <location evidence="1">Cell outer membrane</location>
    </subcellularLocation>
</comment>
<evidence type="ECO:0000256" key="1">
    <source>
        <dbReference type="ARBA" id="ARBA00004442"/>
    </source>
</evidence>
<evidence type="ECO:0000256" key="3">
    <source>
        <dbReference type="ARBA" id="ARBA00023237"/>
    </source>
</evidence>
<keyword evidence="2" id="KW-0472">Membrane</keyword>
<dbReference type="InterPro" id="IPR036942">
    <property type="entry name" value="Beta-barrel_TonB_sf"/>
</dbReference>
<keyword evidence="6" id="KW-0675">Receptor</keyword>
<reference evidence="7" key="1">
    <citation type="journal article" date="2019" name="Int. J. Syst. Evol. Microbiol.">
        <title>The Global Catalogue of Microorganisms (GCM) 10K type strain sequencing project: providing services to taxonomists for standard genome sequencing and annotation.</title>
        <authorList>
            <consortium name="The Broad Institute Genomics Platform"/>
            <consortium name="The Broad Institute Genome Sequencing Center for Infectious Disease"/>
            <person name="Wu L."/>
            <person name="Ma J."/>
        </authorList>
    </citation>
    <scope>NUCLEOTIDE SEQUENCE [LARGE SCALE GENOMIC DNA]</scope>
    <source>
        <strain evidence="7">JCM 4087</strain>
    </source>
</reference>
<dbReference type="EMBL" id="JBHSPH010000003">
    <property type="protein sequence ID" value="MFC5862909.1"/>
    <property type="molecule type" value="Genomic_DNA"/>
</dbReference>
<sequence>MTHGSQKLATVTGIGGVFQFDDVADGEWMIEIDLQGFETIHATVTIGPHIKSVSWPLVLETTAQLTAHSRPALAPDIEETASATVKQTKDTKKQPSDEVEIPKVQEPEEQSQDGFLVNGSQNNSATSPFTIDPAFGNAHGNRRSLYNFGLATFIDNSSTDARPYSVSGVEAPKNDYTHVTNSAQFGGPLNIPHLMPKGPNLFAAYTWTRVSNAAINTGLVPTLAERNGDLSSLPVSVKDPVTGEPYANNLVPVSSEAAALLALYPEPNISDASAYNYQTAVLNATHQDTVQLRLEKSIGHRDHFYGGFNLESTRAESMNLLGFVDTTNVLGMNTNVHWLHRINPHFFLNASFNFSRLRTHIVPQFDGRVNISGEAGITGNDQDSTNWGPPALNFVSGIAGMSDGNSAFNRDRTDAISVAMNYYRGPHNISAGGDSRRQEYNYLAQQNPRGSFTFTGAATGSDVADFLVGVPDASTIAYGNSDKYFREPVYDAYFTDDFRVNSALTVNAGVRWEYGAPMTELFERLVNLDIANNFSEAEPVLGSNPIGPITGTHYPSSLMRPDRTGIEPRIGISWRPFPASSVVVRAGYGIYYDTSVYLRIVNQMSQQAPLSKSLNVENSAMCPLTLANGFQDCSAFTSSTFAVDPHFRVGYAQVGNLEMQRDLPFALQVVASYVGTKGTHGPQEILPNSYPIGATNPCSSCPSGFAYEMSGGDSTRHEGHIQLRRRLLNGLGASAAYIYSKSIDDDAYLGGAGHVVASSPGEAPGAAGTTAAAIAQNWLSPRSERSLSSFDQRHLLNVQAQYTTGQGLHGGTLLSGWKGRAYKEWTLTTTLAWGAGKPETPVYPAVTPGTGFSGFIRPDRTNEMIYGGTTGQHLNPGAYSAPASGVWGDAGRNSITGPGELTLDSSLQRTFRPHEKWYLDLRIDSTNTLNHPAFSSWNSTIGNTQFGLPVSAGSMRSLQTVLRLRF</sequence>
<protein>
    <submittedName>
        <fullName evidence="6">TonB-dependent receptor</fullName>
    </submittedName>
</protein>
<dbReference type="Pfam" id="PF25183">
    <property type="entry name" value="OMP_b-brl_4"/>
    <property type="match status" value="1"/>
</dbReference>
<dbReference type="RefSeq" id="WP_263339037.1">
    <property type="nucleotide sequence ID" value="NZ_JAGSYH010000005.1"/>
</dbReference>
<dbReference type="InterPro" id="IPR057601">
    <property type="entry name" value="Oar-like_b-barrel"/>
</dbReference>
<name>A0ABW1EF00_9BACT</name>
<feature type="region of interest" description="Disordered" evidence="4">
    <location>
        <begin position="70"/>
        <end position="123"/>
    </location>
</feature>
<dbReference type="Gene3D" id="2.40.170.20">
    <property type="entry name" value="TonB-dependent receptor, beta-barrel domain"/>
    <property type="match status" value="1"/>
</dbReference>
<keyword evidence="3" id="KW-0998">Cell outer membrane</keyword>
<evidence type="ECO:0000313" key="6">
    <source>
        <dbReference type="EMBL" id="MFC5862909.1"/>
    </source>
</evidence>